<evidence type="ECO:0000313" key="3">
    <source>
        <dbReference type="Proteomes" id="UP000595140"/>
    </source>
</evidence>
<dbReference type="Proteomes" id="UP000595140">
    <property type="component" value="Unassembled WGS sequence"/>
</dbReference>
<name>A0A484KWU0_9ASTE</name>
<protein>
    <submittedName>
        <fullName evidence="2">Uncharacterized protein</fullName>
    </submittedName>
</protein>
<organism evidence="2 3">
    <name type="scientific">Cuscuta campestris</name>
    <dbReference type="NCBI Taxonomy" id="132261"/>
    <lineage>
        <taxon>Eukaryota</taxon>
        <taxon>Viridiplantae</taxon>
        <taxon>Streptophyta</taxon>
        <taxon>Embryophyta</taxon>
        <taxon>Tracheophyta</taxon>
        <taxon>Spermatophyta</taxon>
        <taxon>Magnoliopsida</taxon>
        <taxon>eudicotyledons</taxon>
        <taxon>Gunneridae</taxon>
        <taxon>Pentapetalae</taxon>
        <taxon>asterids</taxon>
        <taxon>lamiids</taxon>
        <taxon>Solanales</taxon>
        <taxon>Convolvulaceae</taxon>
        <taxon>Cuscuteae</taxon>
        <taxon>Cuscuta</taxon>
        <taxon>Cuscuta subgen. Grammica</taxon>
        <taxon>Cuscuta sect. Cleistogrammica</taxon>
    </lineage>
</organism>
<sequence length="66" mass="7398">MISVGCTLRCFTDLGLQSELYFVFLIAELLIPCFRTVVGSSFMKFNLAVTSTASDVVRNWSMLLKL</sequence>
<proteinExistence type="predicted"/>
<keyword evidence="1" id="KW-1133">Transmembrane helix</keyword>
<dbReference type="AlphaFoldDB" id="A0A484KWU0"/>
<keyword evidence="1" id="KW-0472">Membrane</keyword>
<evidence type="ECO:0000256" key="1">
    <source>
        <dbReference type="SAM" id="Phobius"/>
    </source>
</evidence>
<evidence type="ECO:0000313" key="2">
    <source>
        <dbReference type="EMBL" id="VFQ67769.1"/>
    </source>
</evidence>
<keyword evidence="1" id="KW-0812">Transmembrane</keyword>
<feature type="transmembrane region" description="Helical" evidence="1">
    <location>
        <begin position="20"/>
        <end position="38"/>
    </location>
</feature>
<gene>
    <name evidence="2" type="ORF">CCAM_LOCUS9545</name>
</gene>
<keyword evidence="3" id="KW-1185">Reference proteome</keyword>
<accession>A0A484KWU0</accession>
<reference evidence="2 3" key="1">
    <citation type="submission" date="2018-04" db="EMBL/GenBank/DDBJ databases">
        <authorList>
            <person name="Vogel A."/>
        </authorList>
    </citation>
    <scope>NUCLEOTIDE SEQUENCE [LARGE SCALE GENOMIC DNA]</scope>
</reference>
<dbReference type="EMBL" id="OOIL02000646">
    <property type="protein sequence ID" value="VFQ67769.1"/>
    <property type="molecule type" value="Genomic_DNA"/>
</dbReference>